<keyword evidence="4" id="KW-0548">Nucleotidyltransferase</keyword>
<comment type="cofactor">
    <cofactor evidence="9">
        <name>Mg(2+)</name>
        <dbReference type="ChEBI" id="CHEBI:18420"/>
    </cofactor>
    <text evidence="9">Binds 2 Mg(2+) per subunit.</text>
</comment>
<dbReference type="InterPro" id="IPR005093">
    <property type="entry name" value="RNArep_beta"/>
</dbReference>
<evidence type="ECO:0000256" key="1">
    <source>
        <dbReference type="ARBA" id="ARBA00012494"/>
    </source>
</evidence>
<dbReference type="InterPro" id="IPR043502">
    <property type="entry name" value="DNA/RNA_pol_sf"/>
</dbReference>
<comment type="catalytic activity">
    <reaction evidence="8">
        <text>RNA(n) + a ribonucleoside 5'-triphosphate = RNA(n+1) + diphosphate</text>
        <dbReference type="Rhea" id="RHEA:21248"/>
        <dbReference type="Rhea" id="RHEA-COMP:14527"/>
        <dbReference type="Rhea" id="RHEA-COMP:17342"/>
        <dbReference type="ChEBI" id="CHEBI:33019"/>
        <dbReference type="ChEBI" id="CHEBI:61557"/>
        <dbReference type="ChEBI" id="CHEBI:140395"/>
        <dbReference type="EC" id="2.7.7.48"/>
    </reaction>
</comment>
<dbReference type="GO" id="GO:0039694">
    <property type="term" value="P:viral RNA genome replication"/>
    <property type="evidence" value="ECO:0007669"/>
    <property type="project" value="InterPro"/>
</dbReference>
<keyword evidence="9" id="KW-0460">Magnesium</keyword>
<sequence length="533" mass="61024">MKSSQHPLGVESAVMQILREHLRPSISLDDVLDYVNYDIKADAYNSAETFVRDYVYVSFLRKWKGFKHKDINPAAKALATWIDSERQCFKTNVRLETEAATASYTVAPRIISDAQRKIAQILGPLRFDRIVELCRFGSGATYDLRRGSTHAEKSCKPSVTFEAIPWVCKALSGDEYLGTLVGGFFDLTIVDSNRMVMVAKTVKTDRPIAAEPTLNSYVQQGVGRYIRERLKRFGVDLDDQTINQDLARIAKDWGLSTLDLSSASDTLCANLVKLLVPREWFELLDDLRCKTTEYKGQRFKTSKFSSMGNSYTFELESLIFYALVSSSSVTGVTSVYGDDIIVHNDDYQRTLEILTWAGFKVNEHKSFSDGSSFFESCGKHFFDGVEVTPCYQKDVCTRPHDYVRLHNRLIRAGVRLNLRREFEAAARHVRERSRERFGRHSPGVGPFVEYDEYFIREDYQWEHPNADCVRVRSAITIPNTERCKEWWRDFAYFGRKLRTPAFLNPDPKGQASESKGTRLIVSDKLHWRSASLV</sequence>
<dbReference type="GO" id="GO:0003968">
    <property type="term" value="F:RNA-directed RNA polymerase activity"/>
    <property type="evidence" value="ECO:0007669"/>
    <property type="project" value="UniProtKB-KW"/>
</dbReference>
<dbReference type="InterPro" id="IPR007096">
    <property type="entry name" value="RNA-dir_Rpol_cat_phage"/>
</dbReference>
<dbReference type="GO" id="GO:0046872">
    <property type="term" value="F:metal ion binding"/>
    <property type="evidence" value="ECO:0007669"/>
    <property type="project" value="UniProtKB-KW"/>
</dbReference>
<evidence type="ECO:0000256" key="3">
    <source>
        <dbReference type="ARBA" id="ARBA00022679"/>
    </source>
</evidence>
<evidence type="ECO:0000256" key="5">
    <source>
        <dbReference type="ARBA" id="ARBA00022741"/>
    </source>
</evidence>
<organism evidence="11">
    <name type="scientific">Leviviridae sp</name>
    <dbReference type="NCBI Taxonomy" id="2027243"/>
    <lineage>
        <taxon>Viruses</taxon>
        <taxon>Riboviria</taxon>
        <taxon>Orthornavirae</taxon>
        <taxon>Lenarviricota</taxon>
        <taxon>Leviviricetes</taxon>
        <taxon>Norzivirales</taxon>
        <taxon>Fiersviridae</taxon>
    </lineage>
</organism>
<accession>A0A514D9M0</accession>
<keyword evidence="6" id="KW-0693">Viral RNA replication</keyword>
<feature type="domain" description="RdRp catalytic" evidence="10">
    <location>
        <begin position="244"/>
        <end position="370"/>
    </location>
</feature>
<name>A0A514D9M0_9VIRU</name>
<dbReference type="SUPFAM" id="SSF56672">
    <property type="entry name" value="DNA/RNA polymerases"/>
    <property type="match status" value="1"/>
</dbReference>
<evidence type="ECO:0000256" key="9">
    <source>
        <dbReference type="PIRSR" id="PIRSR605093-1"/>
    </source>
</evidence>
<evidence type="ECO:0000256" key="6">
    <source>
        <dbReference type="ARBA" id="ARBA00022953"/>
    </source>
</evidence>
<dbReference type="EC" id="2.7.7.48" evidence="1"/>
<evidence type="ECO:0000256" key="4">
    <source>
        <dbReference type="ARBA" id="ARBA00022695"/>
    </source>
</evidence>
<dbReference type="PROSITE" id="PS50522">
    <property type="entry name" value="RDRP_PHAGE"/>
    <property type="match status" value="1"/>
</dbReference>
<evidence type="ECO:0000256" key="2">
    <source>
        <dbReference type="ARBA" id="ARBA00022484"/>
    </source>
</evidence>
<feature type="binding site" evidence="9">
    <location>
        <position position="338"/>
    </location>
    <ligand>
        <name>Mg(2+)</name>
        <dbReference type="ChEBI" id="CHEBI:18420"/>
        <label>2</label>
    </ligand>
</feature>
<keyword evidence="9" id="KW-0479">Metal-binding</keyword>
<dbReference type="EMBL" id="MN035425">
    <property type="protein sequence ID" value="QDH90309.1"/>
    <property type="molecule type" value="Genomic_RNA"/>
</dbReference>
<dbReference type="Pfam" id="PF03431">
    <property type="entry name" value="RNA_replicase_B"/>
    <property type="match status" value="1"/>
</dbReference>
<keyword evidence="3" id="KW-0808">Transferase</keyword>
<proteinExistence type="predicted"/>
<keyword evidence="2 11" id="KW-0696">RNA-directed RNA polymerase</keyword>
<feature type="binding site" evidence="9">
    <location>
        <position position="259"/>
    </location>
    <ligand>
        <name>Mg(2+)</name>
        <dbReference type="ChEBI" id="CHEBI:18420"/>
        <label>2</label>
    </ligand>
</feature>
<protein>
    <recommendedName>
        <fullName evidence="1">RNA-directed RNA polymerase</fullName>
        <ecNumber evidence="1">2.7.7.48</ecNumber>
    </recommendedName>
    <alternativeName>
        <fullName evidence="7">RNA replicase beta chain</fullName>
    </alternativeName>
</protein>
<keyword evidence="5" id="KW-0547">Nucleotide-binding</keyword>
<dbReference type="GO" id="GO:0000166">
    <property type="term" value="F:nucleotide binding"/>
    <property type="evidence" value="ECO:0007669"/>
    <property type="project" value="UniProtKB-KW"/>
</dbReference>
<reference evidence="11" key="1">
    <citation type="submission" date="2019-05" db="EMBL/GenBank/DDBJ databases">
        <title>Metatranscriptomic reconstruction reveals RNA viruses with the potential to shape carbon cycling in soil.</title>
        <authorList>
            <person name="Starr E.P."/>
            <person name="Nuccio E."/>
            <person name="Pett-Ridge J."/>
            <person name="Banfield J.F."/>
            <person name="Firestone M.K."/>
        </authorList>
    </citation>
    <scope>NUCLEOTIDE SEQUENCE</scope>
    <source>
        <strain evidence="11">H2_Rhizo_Litter_8_scaffold_532</strain>
    </source>
</reference>
<gene>
    <name evidence="11" type="ORF">H2RhizoLitter8532_000001</name>
</gene>
<feature type="binding site" evidence="9">
    <location>
        <position position="339"/>
    </location>
    <ligand>
        <name>Mg(2+)</name>
        <dbReference type="ChEBI" id="CHEBI:18420"/>
        <label>2</label>
    </ligand>
</feature>
<evidence type="ECO:0000313" key="11">
    <source>
        <dbReference type="EMBL" id="QDH90309.1"/>
    </source>
</evidence>
<evidence type="ECO:0000259" key="10">
    <source>
        <dbReference type="PROSITE" id="PS50522"/>
    </source>
</evidence>
<evidence type="ECO:0000256" key="7">
    <source>
        <dbReference type="ARBA" id="ARBA00030248"/>
    </source>
</evidence>
<evidence type="ECO:0000256" key="8">
    <source>
        <dbReference type="ARBA" id="ARBA00048744"/>
    </source>
</evidence>